<evidence type="ECO:0000256" key="4">
    <source>
        <dbReference type="SAM" id="MobiDB-lite"/>
    </source>
</evidence>
<evidence type="ECO:0000313" key="10">
    <source>
        <dbReference type="Proteomes" id="UP000078383"/>
    </source>
</evidence>
<dbReference type="Gene3D" id="2.40.50.100">
    <property type="match status" value="1"/>
</dbReference>
<dbReference type="RefSeq" id="WP_055172722.1">
    <property type="nucleotide sequence ID" value="NZ_CZBX01000008.1"/>
</dbReference>
<gene>
    <name evidence="9" type="ORF">ERS852502_01944</name>
</gene>
<feature type="compositionally biased region" description="Basic and acidic residues" evidence="4">
    <location>
        <begin position="17"/>
        <end position="27"/>
    </location>
</feature>
<dbReference type="SUPFAM" id="SSF111369">
    <property type="entry name" value="HlyD-like secretion proteins"/>
    <property type="match status" value="1"/>
</dbReference>
<dbReference type="Pfam" id="PF25967">
    <property type="entry name" value="RND-MFP_C"/>
    <property type="match status" value="1"/>
</dbReference>
<name>A0A174ZPN2_9FIRM</name>
<dbReference type="Proteomes" id="UP000078383">
    <property type="component" value="Unassembled WGS sequence"/>
</dbReference>
<feature type="compositionally biased region" description="Low complexity" evidence="4">
    <location>
        <begin position="412"/>
        <end position="424"/>
    </location>
</feature>
<dbReference type="InterPro" id="IPR058636">
    <property type="entry name" value="Beta-barrel_YknX"/>
</dbReference>
<dbReference type="PANTHER" id="PTHR32347">
    <property type="entry name" value="EFFLUX SYSTEM COMPONENT YKNX-RELATED"/>
    <property type="match status" value="1"/>
</dbReference>
<dbReference type="InterPro" id="IPR050465">
    <property type="entry name" value="UPF0194_transport"/>
</dbReference>
<feature type="region of interest" description="Disordered" evidence="4">
    <location>
        <begin position="276"/>
        <end position="302"/>
    </location>
</feature>
<feature type="region of interest" description="Disordered" evidence="4">
    <location>
        <begin position="1"/>
        <end position="27"/>
    </location>
</feature>
<keyword evidence="5" id="KW-0812">Transmembrane</keyword>
<keyword evidence="5" id="KW-1133">Transmembrane helix</keyword>
<feature type="domain" description="YknX-like barrel-sandwich hybrid" evidence="7">
    <location>
        <begin position="98"/>
        <end position="237"/>
    </location>
</feature>
<sequence length="451" mass="49471">MRGIRKQSSDTQSSSQPKEKRRLDTKQKKGMLIGGGIFLVAVIALIFVKNLTGGSGADGENVLYADSVGMITGTGLGTQNRFTGVVEAQDTLKLTLADNQKVKQIFVEKGQEVEPGTKLFEYDTEELAMTLDQGKLELEKITNNISSLNSQIATLTTEKKSAPASEQLSYTTQIQELQMEIKQEEYNYKVKELEVNRTQKSLEQSTVTSTVAGIVQEINEQQGTDPSTGESQPFMSILSTGKYRIKGKISEQNIGDLTPGTQVTIRSRVNEDEIWTGTVDNVDTEKPENSSQDSMSYGSENSDNQATKYPFYVTLDTMDGLMLGQHVYIETSTSLEADKMWLMRDYIVDADSDHPYVWVAGDNDKLEKRSVTLGETNEDMGTCEIVDGLKASDYIVWPSEECKKGAAVVKNDSGTSGSTSDMSGAEGGYEEPVEENAMQEGVPGTEESVDE</sequence>
<dbReference type="Gene3D" id="1.10.287.470">
    <property type="entry name" value="Helix hairpin bin"/>
    <property type="match status" value="1"/>
</dbReference>
<evidence type="ECO:0000313" key="9">
    <source>
        <dbReference type="EMBL" id="CUQ89305.1"/>
    </source>
</evidence>
<dbReference type="PANTHER" id="PTHR32347:SF14">
    <property type="entry name" value="EFFLUX SYSTEM COMPONENT YKNX-RELATED"/>
    <property type="match status" value="1"/>
</dbReference>
<evidence type="ECO:0000256" key="3">
    <source>
        <dbReference type="SAM" id="Coils"/>
    </source>
</evidence>
<proteinExistence type="predicted"/>
<evidence type="ECO:0000256" key="2">
    <source>
        <dbReference type="ARBA" id="ARBA00023054"/>
    </source>
</evidence>
<comment type="subcellular location">
    <subcellularLocation>
        <location evidence="1">Cell envelope</location>
    </subcellularLocation>
</comment>
<organism evidence="9 10">
    <name type="scientific">[Ruminococcus] torques</name>
    <dbReference type="NCBI Taxonomy" id="33039"/>
    <lineage>
        <taxon>Bacteria</taxon>
        <taxon>Bacillati</taxon>
        <taxon>Bacillota</taxon>
        <taxon>Clostridia</taxon>
        <taxon>Lachnospirales</taxon>
        <taxon>Lachnospiraceae</taxon>
        <taxon>Mediterraneibacter</taxon>
    </lineage>
</organism>
<dbReference type="AlphaFoldDB" id="A0A174ZPN2"/>
<protein>
    <submittedName>
        <fullName evidence="9">Multidrug resistance protein MdtN</fullName>
    </submittedName>
</protein>
<evidence type="ECO:0000256" key="5">
    <source>
        <dbReference type="SAM" id="Phobius"/>
    </source>
</evidence>
<evidence type="ECO:0000259" key="7">
    <source>
        <dbReference type="Pfam" id="PF25984"/>
    </source>
</evidence>
<dbReference type="OrthoDB" id="1766634at2"/>
<dbReference type="InterPro" id="IPR058639">
    <property type="entry name" value="BSH_YknX-like"/>
</dbReference>
<evidence type="ECO:0000256" key="1">
    <source>
        <dbReference type="ARBA" id="ARBA00004196"/>
    </source>
</evidence>
<feature type="domain" description="Multidrug resistance protein MdtA-like C-terminal permuted SH3" evidence="6">
    <location>
        <begin position="352"/>
        <end position="396"/>
    </location>
</feature>
<keyword evidence="2 3" id="KW-0175">Coiled coil</keyword>
<feature type="coiled-coil region" evidence="3">
    <location>
        <begin position="131"/>
        <end position="194"/>
    </location>
</feature>
<reference evidence="9 10" key="1">
    <citation type="submission" date="2015-09" db="EMBL/GenBank/DDBJ databases">
        <authorList>
            <consortium name="Pathogen Informatics"/>
        </authorList>
    </citation>
    <scope>NUCLEOTIDE SEQUENCE [LARGE SCALE GENOMIC DNA]</scope>
    <source>
        <strain evidence="9 10">2789STDY5834889</strain>
    </source>
</reference>
<dbReference type="Pfam" id="PF25990">
    <property type="entry name" value="Beta-barrel_YknX"/>
    <property type="match status" value="1"/>
</dbReference>
<evidence type="ECO:0000259" key="6">
    <source>
        <dbReference type="Pfam" id="PF25967"/>
    </source>
</evidence>
<dbReference type="Pfam" id="PF25984">
    <property type="entry name" value="BSH_YknX"/>
    <property type="match status" value="1"/>
</dbReference>
<dbReference type="Gene3D" id="2.40.420.20">
    <property type="match status" value="1"/>
</dbReference>
<accession>A0A174ZPN2</accession>
<feature type="transmembrane region" description="Helical" evidence="5">
    <location>
        <begin position="30"/>
        <end position="48"/>
    </location>
</feature>
<dbReference type="InterPro" id="IPR058627">
    <property type="entry name" value="MdtA-like_C"/>
</dbReference>
<dbReference type="GO" id="GO:0030313">
    <property type="term" value="C:cell envelope"/>
    <property type="evidence" value="ECO:0007669"/>
    <property type="project" value="UniProtKB-SubCell"/>
</dbReference>
<evidence type="ECO:0000259" key="8">
    <source>
        <dbReference type="Pfam" id="PF25990"/>
    </source>
</evidence>
<dbReference type="EMBL" id="CZBX01000008">
    <property type="protein sequence ID" value="CUQ89305.1"/>
    <property type="molecule type" value="Genomic_DNA"/>
</dbReference>
<feature type="domain" description="YknX-like beta-barrel" evidence="8">
    <location>
        <begin position="244"/>
        <end position="330"/>
    </location>
</feature>
<feature type="region of interest" description="Disordered" evidence="4">
    <location>
        <begin position="409"/>
        <end position="451"/>
    </location>
</feature>
<feature type="compositionally biased region" description="Polar residues" evidence="4">
    <location>
        <begin position="289"/>
        <end position="302"/>
    </location>
</feature>
<dbReference type="Gene3D" id="2.40.30.170">
    <property type="match status" value="1"/>
</dbReference>
<keyword evidence="5" id="KW-0472">Membrane</keyword>